<evidence type="ECO:0000256" key="1">
    <source>
        <dbReference type="SAM" id="SignalP"/>
    </source>
</evidence>
<evidence type="ECO:0008006" key="4">
    <source>
        <dbReference type="Google" id="ProtNLM"/>
    </source>
</evidence>
<keyword evidence="3" id="KW-1185">Reference proteome</keyword>
<sequence length="169" mass="18104">MFRLLIDASLLAVVLGMKCPGSPSFFHASAEVVAIADASCADVKEEMLGRVQSSPWTDPHNAGTYSVLPSKLSSQLDFSRLTGDKKYTDKLTITLADASGKCMIMGCSESQVFSIFDFSTNFCNLRNLYCGPSDGCQPVKHDFRVVESRVTASPGAGSDAKSCITTLTL</sequence>
<reference evidence="2" key="1">
    <citation type="submission" date="2021-02" db="EMBL/GenBank/DDBJ databases">
        <authorList>
            <person name="Dougan E. K."/>
            <person name="Rhodes N."/>
            <person name="Thang M."/>
            <person name="Chan C."/>
        </authorList>
    </citation>
    <scope>NUCLEOTIDE SEQUENCE</scope>
</reference>
<keyword evidence="1" id="KW-0732">Signal</keyword>
<feature type="signal peptide" evidence="1">
    <location>
        <begin position="1"/>
        <end position="16"/>
    </location>
</feature>
<protein>
    <recommendedName>
        <fullName evidence="4">Secreted protein</fullName>
    </recommendedName>
</protein>
<gene>
    <name evidence="2" type="ORF">SPIL2461_LOCUS17633</name>
</gene>
<comment type="caution">
    <text evidence="2">The sequence shown here is derived from an EMBL/GenBank/DDBJ whole genome shotgun (WGS) entry which is preliminary data.</text>
</comment>
<name>A0A812VTH7_SYMPI</name>
<evidence type="ECO:0000313" key="3">
    <source>
        <dbReference type="Proteomes" id="UP000649617"/>
    </source>
</evidence>
<dbReference type="EMBL" id="CAJNIZ010043271">
    <property type="protein sequence ID" value="CAE7656124.1"/>
    <property type="molecule type" value="Genomic_DNA"/>
</dbReference>
<dbReference type="AlphaFoldDB" id="A0A812VTH7"/>
<proteinExistence type="predicted"/>
<dbReference type="Proteomes" id="UP000649617">
    <property type="component" value="Unassembled WGS sequence"/>
</dbReference>
<dbReference type="OrthoDB" id="5946254at2759"/>
<feature type="chain" id="PRO_5032694662" description="Secreted protein" evidence="1">
    <location>
        <begin position="17"/>
        <end position="169"/>
    </location>
</feature>
<accession>A0A812VTH7</accession>
<evidence type="ECO:0000313" key="2">
    <source>
        <dbReference type="EMBL" id="CAE7656124.1"/>
    </source>
</evidence>
<organism evidence="2 3">
    <name type="scientific">Symbiodinium pilosum</name>
    <name type="common">Dinoflagellate</name>
    <dbReference type="NCBI Taxonomy" id="2952"/>
    <lineage>
        <taxon>Eukaryota</taxon>
        <taxon>Sar</taxon>
        <taxon>Alveolata</taxon>
        <taxon>Dinophyceae</taxon>
        <taxon>Suessiales</taxon>
        <taxon>Symbiodiniaceae</taxon>
        <taxon>Symbiodinium</taxon>
    </lineage>
</organism>